<evidence type="ECO:0000256" key="1">
    <source>
        <dbReference type="ARBA" id="ARBA00022806"/>
    </source>
</evidence>
<evidence type="ECO:0008006" key="6">
    <source>
        <dbReference type="Google" id="ProtNLM"/>
    </source>
</evidence>
<protein>
    <recommendedName>
        <fullName evidence="6">DNA2/NAM7 helicase-like C-terminal domain-containing protein</fullName>
    </recommendedName>
</protein>
<dbReference type="Proteomes" id="UP001147695">
    <property type="component" value="Unassembled WGS sequence"/>
</dbReference>
<dbReference type="AlphaFoldDB" id="A0A9W9Q847"/>
<dbReference type="InterPro" id="IPR041677">
    <property type="entry name" value="DNA2/NAM7_AAA_11"/>
</dbReference>
<dbReference type="Pfam" id="PF13087">
    <property type="entry name" value="AAA_12"/>
    <property type="match status" value="1"/>
</dbReference>
<dbReference type="InterPro" id="IPR041679">
    <property type="entry name" value="DNA2/NAM7-like_C"/>
</dbReference>
<dbReference type="PANTHER" id="PTHR10887">
    <property type="entry name" value="DNA2/NAM7 HELICASE FAMILY"/>
    <property type="match status" value="1"/>
</dbReference>
<dbReference type="CDD" id="cd18808">
    <property type="entry name" value="SF1_C_Upf1"/>
    <property type="match status" value="1"/>
</dbReference>
<dbReference type="PANTHER" id="PTHR10887:SF495">
    <property type="entry name" value="HELICASE SENATAXIN ISOFORM X1-RELATED"/>
    <property type="match status" value="1"/>
</dbReference>
<comment type="caution">
    <text evidence="4">The sequence shown here is derived from an EMBL/GenBank/DDBJ whole genome shotgun (WGS) entry which is preliminary data.</text>
</comment>
<keyword evidence="1" id="KW-0067">ATP-binding</keyword>
<keyword evidence="1" id="KW-0547">Nucleotide-binding</keyword>
<accession>A0A9W9Q847</accession>
<dbReference type="InterPro" id="IPR045055">
    <property type="entry name" value="DNA2/NAM7-like"/>
</dbReference>
<dbReference type="EMBL" id="JAPZBQ010000005">
    <property type="protein sequence ID" value="KAJ5328645.1"/>
    <property type="molecule type" value="Genomic_DNA"/>
</dbReference>
<name>A0A9W9Q847_PENBR</name>
<keyword evidence="1" id="KW-0378">Hydrolase</keyword>
<dbReference type="InterPro" id="IPR047187">
    <property type="entry name" value="SF1_C_Upf1"/>
</dbReference>
<dbReference type="InterPro" id="IPR027417">
    <property type="entry name" value="P-loop_NTPase"/>
</dbReference>
<feature type="domain" description="DNA2/NAM7 helicase helicase" evidence="2">
    <location>
        <begin position="467"/>
        <end position="777"/>
    </location>
</feature>
<keyword evidence="1" id="KW-0347">Helicase</keyword>
<reference evidence="4" key="2">
    <citation type="journal article" date="2023" name="IMA Fungus">
        <title>Comparative genomic study of the Penicillium genus elucidates a diverse pangenome and 15 lateral gene transfer events.</title>
        <authorList>
            <person name="Petersen C."/>
            <person name="Sorensen T."/>
            <person name="Nielsen M.R."/>
            <person name="Sondergaard T.E."/>
            <person name="Sorensen J.L."/>
            <person name="Fitzpatrick D.A."/>
            <person name="Frisvad J.C."/>
            <person name="Nielsen K.L."/>
        </authorList>
    </citation>
    <scope>NUCLEOTIDE SEQUENCE</scope>
    <source>
        <strain evidence="4">IBT 35673</strain>
    </source>
</reference>
<gene>
    <name evidence="4" type="ORF">N7452_009035</name>
</gene>
<evidence type="ECO:0000313" key="4">
    <source>
        <dbReference type="EMBL" id="KAJ5328645.1"/>
    </source>
</evidence>
<sequence>MSEENQEPGPTWVDDEPDKPNSFNCVLLDTASSQLGVWNDAAECARLKVRFSTGYLEPRIEIGLSIKWRDGKVSHEKQPPHIFFRMIYDQIKSLEALRIVDRSNSTSAFPLPFHEVYPQSAHREQIEVFSELYAMGLEKRPVDNLVSEKQLWVIAIVLEPGAPRFGPGLFNKNNTYGDQTTEVHKIRDKLYQEQYLHFVVRANDLESVVKDFREACKDLPKVPLAQFFPQHPQHPFLQEGDYASTENRPYVKPEVNFGFRDWYHYNTFVGYGTIIEQESELKRANNGELFAAQIQVFAISQEDSNTYMACLRLPDEIQRRSVGSSVHIHWHTHGGEVTDPWRGDIIEPLPAARTDTTSLIIYRPSKETHGARQPKIASNLKDAPFENVMVKIIVSDKTFKRFLGCNLDLQHWSKAEVCRELLGGDLMALPEIGLLSDVNRELIETTFAHGRVNLDISKVIDGLPHARGRFFVVTGPAGSGKTYVMHLLSLLILKGSKMFYPVHPDGATGKWMPNFHKYNKSTSEMEEEPEKKERKPQVVISCPTNNLTSDNCVKLQFAADNLFAGEPIMIIRIHPLELEFLIAKQSFTHHEQHSRTAEMEHDQQPVEEISVEGLINVLSEVLEHYQKSFSSAGFAATGIKDSRLQLMEHSLGYRMLQVCGIIPGSLWAVSGAYENFVAFHQDRLRHASDLNEAQELAFRKDMIRLARETLARADILIGTPFVLGTYLIYSSLHPTVVFVDEAGTSKESDLLPVITYYFPKAFGVFGDPKQLGPTIMSTMEENSFHGQIELSLLSRLILNGCTRFDLIHQHRLTKDIYNFTNQLFYRGQMKWQRTQVIDPNAWSSKVMDYNFNRYKVKRNMVFVNIPKGQEFSVGHSWANRAHVVIGLNLAYDFIVSCSIPPADIVILVGYDAQKREYLSEMSRRVENNPGIKWLDIRVTVIDSFQGNQAPFVILDLVRSETLGHLRSFRRLNVGMTRGSFGFWCLYSVNSMMEPIDRDAWVIREMRSLIKGSRLGATLALPEI</sequence>
<dbReference type="Gene3D" id="3.40.50.300">
    <property type="entry name" value="P-loop containing nucleotide triphosphate hydrolases"/>
    <property type="match status" value="2"/>
</dbReference>
<proteinExistence type="predicted"/>
<organism evidence="4 5">
    <name type="scientific">Penicillium brevicompactum</name>
    <dbReference type="NCBI Taxonomy" id="5074"/>
    <lineage>
        <taxon>Eukaryota</taxon>
        <taxon>Fungi</taxon>
        <taxon>Dikarya</taxon>
        <taxon>Ascomycota</taxon>
        <taxon>Pezizomycotina</taxon>
        <taxon>Eurotiomycetes</taxon>
        <taxon>Eurotiomycetidae</taxon>
        <taxon>Eurotiales</taxon>
        <taxon>Aspergillaceae</taxon>
        <taxon>Penicillium</taxon>
    </lineage>
</organism>
<reference evidence="4" key="1">
    <citation type="submission" date="2022-12" db="EMBL/GenBank/DDBJ databases">
        <authorList>
            <person name="Petersen C."/>
        </authorList>
    </citation>
    <scope>NUCLEOTIDE SEQUENCE</scope>
    <source>
        <strain evidence="4">IBT 35673</strain>
    </source>
</reference>
<dbReference type="Pfam" id="PF13086">
    <property type="entry name" value="AAA_11"/>
    <property type="match status" value="1"/>
</dbReference>
<evidence type="ECO:0000313" key="5">
    <source>
        <dbReference type="Proteomes" id="UP001147695"/>
    </source>
</evidence>
<evidence type="ECO:0000259" key="2">
    <source>
        <dbReference type="Pfam" id="PF13086"/>
    </source>
</evidence>
<evidence type="ECO:0000259" key="3">
    <source>
        <dbReference type="Pfam" id="PF13087"/>
    </source>
</evidence>
<dbReference type="GO" id="GO:0004386">
    <property type="term" value="F:helicase activity"/>
    <property type="evidence" value="ECO:0007669"/>
    <property type="project" value="InterPro"/>
</dbReference>
<dbReference type="SUPFAM" id="SSF52540">
    <property type="entry name" value="P-loop containing nucleoside triphosphate hydrolases"/>
    <property type="match status" value="1"/>
</dbReference>
<feature type="domain" description="DNA2/NAM7 helicase-like C-terminal" evidence="3">
    <location>
        <begin position="789"/>
        <end position="983"/>
    </location>
</feature>